<sequence>MVLKPSCCLLLPSLCFVFFSTPQDRVSLCSPGLPGTCFVDQASLRLALDIPCPSILKHLLIHCVPGIVLVTG</sequence>
<keyword evidence="1" id="KW-0732">Signal</keyword>
<reference evidence="2 3" key="1">
    <citation type="submission" date="2005-09" db="EMBL/GenBank/DDBJ databases">
        <authorList>
            <person name="Mural R.J."/>
            <person name="Li P.W."/>
            <person name="Adams M.D."/>
            <person name="Amanatides P.G."/>
            <person name="Baden-Tillson H."/>
            <person name="Barnstead M."/>
            <person name="Chin S.H."/>
            <person name="Dew I."/>
            <person name="Evans C.A."/>
            <person name="Ferriera S."/>
            <person name="Flanigan M."/>
            <person name="Fosler C."/>
            <person name="Glodek A."/>
            <person name="Gu Z."/>
            <person name="Holt R.A."/>
            <person name="Jennings D."/>
            <person name="Kraft C.L."/>
            <person name="Lu F."/>
            <person name="Nguyen T."/>
            <person name="Nusskern D.R."/>
            <person name="Pfannkoch C.M."/>
            <person name="Sitter C."/>
            <person name="Sutton G.G."/>
            <person name="Venter J.C."/>
            <person name="Wang Z."/>
            <person name="Woodage T."/>
            <person name="Zheng X.H."/>
            <person name="Zhong F."/>
        </authorList>
    </citation>
    <scope>NUCLEOTIDE SEQUENCE [LARGE SCALE GENOMIC DNA]</scope>
    <source>
        <strain>BN</strain>
        <strain evidence="3">Sprague-Dawley</strain>
    </source>
</reference>
<dbReference type="AlphaFoldDB" id="A6I9H2"/>
<proteinExistence type="predicted"/>
<protein>
    <submittedName>
        <fullName evidence="2">Uncharacterized protein LOC293494</fullName>
    </submittedName>
</protein>
<feature type="signal peptide" evidence="1">
    <location>
        <begin position="1"/>
        <end position="22"/>
    </location>
</feature>
<gene>
    <name evidence="2" type="primary">LOC293494</name>
    <name evidence="2" type="ORF">rCG_39828</name>
</gene>
<dbReference type="Proteomes" id="UP000234681">
    <property type="component" value="Chromosome 1"/>
</dbReference>
<evidence type="ECO:0000256" key="1">
    <source>
        <dbReference type="SAM" id="SignalP"/>
    </source>
</evidence>
<accession>A6I9H2</accession>
<organism evidence="2 3">
    <name type="scientific">Rattus norvegicus</name>
    <name type="common">Rat</name>
    <dbReference type="NCBI Taxonomy" id="10116"/>
    <lineage>
        <taxon>Eukaryota</taxon>
        <taxon>Metazoa</taxon>
        <taxon>Chordata</taxon>
        <taxon>Craniata</taxon>
        <taxon>Vertebrata</taxon>
        <taxon>Euteleostomi</taxon>
        <taxon>Mammalia</taxon>
        <taxon>Eutheria</taxon>
        <taxon>Euarchontoglires</taxon>
        <taxon>Glires</taxon>
        <taxon>Rodentia</taxon>
        <taxon>Myomorpha</taxon>
        <taxon>Muroidea</taxon>
        <taxon>Muridae</taxon>
        <taxon>Murinae</taxon>
        <taxon>Rattus</taxon>
    </lineage>
</organism>
<name>A6I9H2_RAT</name>
<evidence type="ECO:0000313" key="2">
    <source>
        <dbReference type="EMBL" id="EDM17363.1"/>
    </source>
</evidence>
<feature type="chain" id="PRO_5039939522" evidence="1">
    <location>
        <begin position="23"/>
        <end position="72"/>
    </location>
</feature>
<dbReference type="EMBL" id="CH473956">
    <property type="protein sequence ID" value="EDM17363.1"/>
    <property type="molecule type" value="Genomic_DNA"/>
</dbReference>
<evidence type="ECO:0000313" key="3">
    <source>
        <dbReference type="Proteomes" id="UP000234681"/>
    </source>
</evidence>